<keyword evidence="2" id="KW-1185">Reference proteome</keyword>
<proteinExistence type="predicted"/>
<gene>
    <name evidence="1" type="ORF">M422DRAFT_50412</name>
</gene>
<sequence>MSSDSVIQNLRIPVESLFRIMEYSCPSTLLTLADSCKCIRRLLFQPSKYSDDLWITAKEAHCAPGVPRPLSGVTQFQHARFLFGRLPCHVCGSPTSLLPFSYALCVKLCDRLKPIHLPEPLSSSITSLESTLVKTHYAYGCAAMEYKELYDKMSEDELDWAAHTFLDWCSSFSSDNIDANMKKELGVIAWRHDWRRTWMLETSKFPHSILGYLKQLVNMKSVYTLRTALVISLAGSHIHVSSKSPSRLYALCDSRKLFLHEDAIKTHITYAHPTRQICTKMNQLYFQAPNPYYLFPVQRN</sequence>
<accession>A0A0C9VJN3</accession>
<evidence type="ECO:0008006" key="3">
    <source>
        <dbReference type="Google" id="ProtNLM"/>
    </source>
</evidence>
<evidence type="ECO:0000313" key="1">
    <source>
        <dbReference type="EMBL" id="KIJ37626.1"/>
    </source>
</evidence>
<dbReference type="Proteomes" id="UP000054279">
    <property type="component" value="Unassembled WGS sequence"/>
</dbReference>
<dbReference type="EMBL" id="KN837168">
    <property type="protein sequence ID" value="KIJ37626.1"/>
    <property type="molecule type" value="Genomic_DNA"/>
</dbReference>
<name>A0A0C9VJN3_SPHS4</name>
<organism evidence="1 2">
    <name type="scientific">Sphaerobolus stellatus (strain SS14)</name>
    <dbReference type="NCBI Taxonomy" id="990650"/>
    <lineage>
        <taxon>Eukaryota</taxon>
        <taxon>Fungi</taxon>
        <taxon>Dikarya</taxon>
        <taxon>Basidiomycota</taxon>
        <taxon>Agaricomycotina</taxon>
        <taxon>Agaricomycetes</taxon>
        <taxon>Phallomycetidae</taxon>
        <taxon>Geastrales</taxon>
        <taxon>Sphaerobolaceae</taxon>
        <taxon>Sphaerobolus</taxon>
    </lineage>
</organism>
<dbReference type="HOGENOM" id="CLU_928040_0_0_1"/>
<dbReference type="OrthoDB" id="3015557at2759"/>
<reference evidence="1 2" key="1">
    <citation type="submission" date="2014-06" db="EMBL/GenBank/DDBJ databases">
        <title>Evolutionary Origins and Diversification of the Mycorrhizal Mutualists.</title>
        <authorList>
            <consortium name="DOE Joint Genome Institute"/>
            <consortium name="Mycorrhizal Genomics Consortium"/>
            <person name="Kohler A."/>
            <person name="Kuo A."/>
            <person name="Nagy L.G."/>
            <person name="Floudas D."/>
            <person name="Copeland A."/>
            <person name="Barry K.W."/>
            <person name="Cichocki N."/>
            <person name="Veneault-Fourrey C."/>
            <person name="LaButti K."/>
            <person name="Lindquist E.A."/>
            <person name="Lipzen A."/>
            <person name="Lundell T."/>
            <person name="Morin E."/>
            <person name="Murat C."/>
            <person name="Riley R."/>
            <person name="Ohm R."/>
            <person name="Sun H."/>
            <person name="Tunlid A."/>
            <person name="Henrissat B."/>
            <person name="Grigoriev I.V."/>
            <person name="Hibbett D.S."/>
            <person name="Martin F."/>
        </authorList>
    </citation>
    <scope>NUCLEOTIDE SEQUENCE [LARGE SCALE GENOMIC DNA]</scope>
    <source>
        <strain evidence="1 2">SS14</strain>
    </source>
</reference>
<evidence type="ECO:0000313" key="2">
    <source>
        <dbReference type="Proteomes" id="UP000054279"/>
    </source>
</evidence>
<protein>
    <recommendedName>
        <fullName evidence="3">F-box domain-containing protein</fullName>
    </recommendedName>
</protein>
<dbReference type="AlphaFoldDB" id="A0A0C9VJN3"/>